<feature type="non-terminal residue" evidence="3">
    <location>
        <position position="1"/>
    </location>
</feature>
<protein>
    <submittedName>
        <fullName evidence="3">Two-component sensor histidine kinase bacteria, putative</fullName>
    </submittedName>
</protein>
<organism evidence="3">
    <name type="scientific">Tanacetum cinerariifolium</name>
    <name type="common">Dalmatian daisy</name>
    <name type="synonym">Chrysanthemum cinerariifolium</name>
    <dbReference type="NCBI Taxonomy" id="118510"/>
    <lineage>
        <taxon>Eukaryota</taxon>
        <taxon>Viridiplantae</taxon>
        <taxon>Streptophyta</taxon>
        <taxon>Embryophyta</taxon>
        <taxon>Tracheophyta</taxon>
        <taxon>Spermatophyta</taxon>
        <taxon>Magnoliopsida</taxon>
        <taxon>eudicotyledons</taxon>
        <taxon>Gunneridae</taxon>
        <taxon>Pentapetalae</taxon>
        <taxon>asterids</taxon>
        <taxon>campanulids</taxon>
        <taxon>Asterales</taxon>
        <taxon>Asteraceae</taxon>
        <taxon>Asteroideae</taxon>
        <taxon>Anthemideae</taxon>
        <taxon>Anthemidinae</taxon>
        <taxon>Tanacetum</taxon>
    </lineage>
</organism>
<dbReference type="PANTHER" id="PTHR43547:SF2">
    <property type="entry name" value="HYBRID SIGNAL TRANSDUCTION HISTIDINE KINASE C"/>
    <property type="match status" value="1"/>
</dbReference>
<dbReference type="AlphaFoldDB" id="A0A699XLE9"/>
<dbReference type="PANTHER" id="PTHR43547">
    <property type="entry name" value="TWO-COMPONENT HISTIDINE KINASE"/>
    <property type="match status" value="1"/>
</dbReference>
<keyword evidence="1" id="KW-0597">Phosphoprotein</keyword>
<dbReference type="Pfam" id="PF02518">
    <property type="entry name" value="HATPase_c"/>
    <property type="match status" value="1"/>
</dbReference>
<dbReference type="InterPro" id="IPR005467">
    <property type="entry name" value="His_kinase_dom"/>
</dbReference>
<dbReference type="Gene3D" id="3.30.565.10">
    <property type="entry name" value="Histidine kinase-like ATPase, C-terminal domain"/>
    <property type="match status" value="1"/>
</dbReference>
<reference evidence="3" key="1">
    <citation type="journal article" date="2019" name="Sci. Rep.">
        <title>Draft genome of Tanacetum cinerariifolium, the natural source of mosquito coil.</title>
        <authorList>
            <person name="Yamashiro T."/>
            <person name="Shiraishi A."/>
            <person name="Satake H."/>
            <person name="Nakayama K."/>
        </authorList>
    </citation>
    <scope>NUCLEOTIDE SEQUENCE</scope>
</reference>
<proteinExistence type="predicted"/>
<gene>
    <name evidence="3" type="ORF">Tci_932598</name>
</gene>
<keyword evidence="3" id="KW-0808">Transferase</keyword>
<sequence>DRGIGAARHQLRELFAPFRKFAHHPARMPSGAGVGLAIAKSVCDAHGGMVSAHSAGPGQGMRLKFVLPIVDVTAGAQH</sequence>
<dbReference type="PRINTS" id="PR00344">
    <property type="entry name" value="BCTRLSENSOR"/>
</dbReference>
<dbReference type="InterPro" id="IPR004358">
    <property type="entry name" value="Sig_transdc_His_kin-like_C"/>
</dbReference>
<dbReference type="SUPFAM" id="SSF55874">
    <property type="entry name" value="ATPase domain of HSP90 chaperone/DNA topoisomerase II/histidine kinase"/>
    <property type="match status" value="1"/>
</dbReference>
<dbReference type="GO" id="GO:0000155">
    <property type="term" value="F:phosphorelay sensor kinase activity"/>
    <property type="evidence" value="ECO:0007669"/>
    <property type="project" value="TreeGrafter"/>
</dbReference>
<dbReference type="EMBL" id="BKCJ011880310">
    <property type="protein sequence ID" value="GFD60629.1"/>
    <property type="molecule type" value="Genomic_DNA"/>
</dbReference>
<keyword evidence="3" id="KW-0418">Kinase</keyword>
<feature type="domain" description="Histidine kinase" evidence="2">
    <location>
        <begin position="1"/>
        <end position="71"/>
    </location>
</feature>
<dbReference type="InterPro" id="IPR003594">
    <property type="entry name" value="HATPase_dom"/>
</dbReference>
<evidence type="ECO:0000313" key="3">
    <source>
        <dbReference type="EMBL" id="GFD60629.1"/>
    </source>
</evidence>
<name>A0A699XLE9_TANCI</name>
<dbReference type="PROSITE" id="PS50109">
    <property type="entry name" value="HIS_KIN"/>
    <property type="match status" value="1"/>
</dbReference>
<comment type="caution">
    <text evidence="3">The sequence shown here is derived from an EMBL/GenBank/DDBJ whole genome shotgun (WGS) entry which is preliminary data.</text>
</comment>
<dbReference type="InterPro" id="IPR036890">
    <property type="entry name" value="HATPase_C_sf"/>
</dbReference>
<evidence type="ECO:0000256" key="1">
    <source>
        <dbReference type="ARBA" id="ARBA00022553"/>
    </source>
</evidence>
<accession>A0A699XLE9</accession>
<evidence type="ECO:0000259" key="2">
    <source>
        <dbReference type="PROSITE" id="PS50109"/>
    </source>
</evidence>